<dbReference type="GO" id="GO:0046654">
    <property type="term" value="P:tetrahydrofolate biosynthetic process"/>
    <property type="evidence" value="ECO:0007669"/>
    <property type="project" value="InterPro"/>
</dbReference>
<evidence type="ECO:0000256" key="7">
    <source>
        <dbReference type="RuleBase" id="RU004474"/>
    </source>
</evidence>
<dbReference type="GO" id="GO:0050661">
    <property type="term" value="F:NADP binding"/>
    <property type="evidence" value="ECO:0007669"/>
    <property type="project" value="InterPro"/>
</dbReference>
<accession>A0AAW0YTP9</accession>
<dbReference type="PROSITE" id="PS00075">
    <property type="entry name" value="DHFR_1"/>
    <property type="match status" value="1"/>
</dbReference>
<dbReference type="AlphaFoldDB" id="A0AAW0YTP9"/>
<comment type="caution">
    <text evidence="10">The sequence shown here is derived from an EMBL/GenBank/DDBJ whole genome shotgun (WGS) entry which is preliminary data.</text>
</comment>
<evidence type="ECO:0000256" key="6">
    <source>
        <dbReference type="ARBA" id="ARBA00023002"/>
    </source>
</evidence>
<dbReference type="PANTHER" id="PTHR48069">
    <property type="entry name" value="DIHYDROFOLATE REDUCTASE"/>
    <property type="match status" value="1"/>
</dbReference>
<dbReference type="InterPro" id="IPR001796">
    <property type="entry name" value="DHFR_dom"/>
</dbReference>
<protein>
    <recommendedName>
        <fullName evidence="3">Dihydrofolate reductase</fullName>
        <ecNumber evidence="2">1.5.1.3</ecNumber>
    </recommendedName>
</protein>
<dbReference type="GO" id="GO:0005739">
    <property type="term" value="C:mitochondrion"/>
    <property type="evidence" value="ECO:0007669"/>
    <property type="project" value="TreeGrafter"/>
</dbReference>
<dbReference type="SUPFAM" id="SSF53597">
    <property type="entry name" value="Dihydrofolate reductase-like"/>
    <property type="match status" value="1"/>
</dbReference>
<organism evidence="10 11">
    <name type="scientific">Kwoniella newhampshirensis</name>
    <dbReference type="NCBI Taxonomy" id="1651941"/>
    <lineage>
        <taxon>Eukaryota</taxon>
        <taxon>Fungi</taxon>
        <taxon>Dikarya</taxon>
        <taxon>Basidiomycota</taxon>
        <taxon>Agaricomycotina</taxon>
        <taxon>Tremellomycetes</taxon>
        <taxon>Tremellales</taxon>
        <taxon>Cryptococcaceae</taxon>
        <taxon>Kwoniella</taxon>
    </lineage>
</organism>
<dbReference type="PRINTS" id="PR00070">
    <property type="entry name" value="DHFR"/>
</dbReference>
<dbReference type="InterPro" id="IPR024072">
    <property type="entry name" value="DHFR-like_dom_sf"/>
</dbReference>
<gene>
    <name evidence="10" type="ORF">IAR55_005401</name>
</gene>
<feature type="domain" description="DHFR" evidence="9">
    <location>
        <begin position="14"/>
        <end position="210"/>
    </location>
</feature>
<keyword evidence="5" id="KW-0521">NADP</keyword>
<dbReference type="EMBL" id="JBCAWK010000010">
    <property type="protein sequence ID" value="KAK8847543.1"/>
    <property type="molecule type" value="Genomic_DNA"/>
</dbReference>
<dbReference type="GO" id="GO:0006730">
    <property type="term" value="P:one-carbon metabolic process"/>
    <property type="evidence" value="ECO:0007669"/>
    <property type="project" value="UniProtKB-KW"/>
</dbReference>
<keyword evidence="6" id="KW-0560">Oxidoreductase</keyword>
<evidence type="ECO:0000256" key="4">
    <source>
        <dbReference type="ARBA" id="ARBA00022563"/>
    </source>
</evidence>
<dbReference type="GO" id="GO:0046452">
    <property type="term" value="P:dihydrofolate metabolic process"/>
    <property type="evidence" value="ECO:0007669"/>
    <property type="project" value="TreeGrafter"/>
</dbReference>
<dbReference type="GO" id="GO:0046655">
    <property type="term" value="P:folic acid metabolic process"/>
    <property type="evidence" value="ECO:0007669"/>
    <property type="project" value="TreeGrafter"/>
</dbReference>
<dbReference type="InterPro" id="IPR012259">
    <property type="entry name" value="DHFR"/>
</dbReference>
<proteinExistence type="inferred from homology"/>
<evidence type="ECO:0000259" key="9">
    <source>
        <dbReference type="PROSITE" id="PS51330"/>
    </source>
</evidence>
<evidence type="ECO:0000256" key="3">
    <source>
        <dbReference type="ARBA" id="ARBA00018886"/>
    </source>
</evidence>
<reference evidence="10 11" key="1">
    <citation type="journal article" date="2024" name="bioRxiv">
        <title>Comparative genomics of Cryptococcus and Kwoniella reveals pathogenesis evolution and contrasting karyotype dynamics via intercentromeric recombination or chromosome fusion.</title>
        <authorList>
            <person name="Coelho M.A."/>
            <person name="David-Palma M."/>
            <person name="Shea T."/>
            <person name="Bowers K."/>
            <person name="McGinley-Smith S."/>
            <person name="Mohammad A.W."/>
            <person name="Gnirke A."/>
            <person name="Yurkov A.M."/>
            <person name="Nowrousian M."/>
            <person name="Sun S."/>
            <person name="Cuomo C.A."/>
            <person name="Heitman J."/>
        </authorList>
    </citation>
    <scope>NUCLEOTIDE SEQUENCE [LARGE SCALE GENOMIC DNA]</scope>
    <source>
        <strain evidence="10 11">CBS 13917</strain>
    </source>
</reference>
<feature type="region of interest" description="Disordered" evidence="8">
    <location>
        <begin position="92"/>
        <end position="113"/>
    </location>
</feature>
<evidence type="ECO:0000256" key="2">
    <source>
        <dbReference type="ARBA" id="ARBA00012856"/>
    </source>
</evidence>
<feature type="compositionally biased region" description="Polar residues" evidence="8">
    <location>
        <begin position="95"/>
        <end position="105"/>
    </location>
</feature>
<dbReference type="PROSITE" id="PS51330">
    <property type="entry name" value="DHFR_2"/>
    <property type="match status" value="1"/>
</dbReference>
<dbReference type="Proteomes" id="UP001388673">
    <property type="component" value="Unassembled WGS sequence"/>
</dbReference>
<dbReference type="CDD" id="cd00209">
    <property type="entry name" value="DHFR"/>
    <property type="match status" value="1"/>
</dbReference>
<evidence type="ECO:0000256" key="8">
    <source>
        <dbReference type="SAM" id="MobiDB-lite"/>
    </source>
</evidence>
<evidence type="ECO:0000313" key="10">
    <source>
        <dbReference type="EMBL" id="KAK8847543.1"/>
    </source>
</evidence>
<dbReference type="RefSeq" id="XP_066801061.1">
    <property type="nucleotide sequence ID" value="XM_066948493.1"/>
</dbReference>
<comment type="similarity">
    <text evidence="7">Belongs to the dihydrofolate reductase family.</text>
</comment>
<comment type="pathway">
    <text evidence="1">Cofactor biosynthesis; tetrahydrofolate biosynthesis; 5,6,7,8-tetrahydrofolate from 7,8-dihydrofolate: step 1/1.</text>
</comment>
<dbReference type="GO" id="GO:0004146">
    <property type="term" value="F:dihydrofolate reductase activity"/>
    <property type="evidence" value="ECO:0007669"/>
    <property type="project" value="UniProtKB-EC"/>
</dbReference>
<dbReference type="PANTHER" id="PTHR48069:SF3">
    <property type="entry name" value="DIHYDROFOLATE REDUCTASE"/>
    <property type="match status" value="1"/>
</dbReference>
<dbReference type="InterPro" id="IPR017925">
    <property type="entry name" value="DHFR_CS"/>
</dbReference>
<evidence type="ECO:0000313" key="11">
    <source>
        <dbReference type="Proteomes" id="UP001388673"/>
    </source>
</evidence>
<name>A0AAW0YTP9_9TREE</name>
<keyword evidence="11" id="KW-1185">Reference proteome</keyword>
<dbReference type="EC" id="1.5.1.3" evidence="2"/>
<sequence>MSSTSQRPVSAQRFITAIVAATTNNGIGVNGGLPWRLPGEMKYFARVTTGEQPSTDPERQNAVVMGRKTWESIPTKFRPLKSRNNLVISRGGVDVSSSQNTSAHTSLPSALGSLPPSTPRTFLIGGSQLYTTSLTSSPPLVNRVLLTRIISDQFNDRCDAFLEDFTSHTSEGKKLWRKCSIEELREWVGWEVQEENEEKGVRYRFEMWVLADDPTS</sequence>
<dbReference type="KEGG" id="kne:92182659"/>
<dbReference type="Pfam" id="PF00186">
    <property type="entry name" value="DHFR_1"/>
    <property type="match status" value="1"/>
</dbReference>
<dbReference type="Gene3D" id="3.40.430.10">
    <property type="entry name" value="Dihydrofolate Reductase, subunit A"/>
    <property type="match status" value="1"/>
</dbReference>
<evidence type="ECO:0000256" key="5">
    <source>
        <dbReference type="ARBA" id="ARBA00022857"/>
    </source>
</evidence>
<dbReference type="GeneID" id="92182659"/>
<keyword evidence="4" id="KW-0554">One-carbon metabolism</keyword>
<evidence type="ECO:0000256" key="1">
    <source>
        <dbReference type="ARBA" id="ARBA00004903"/>
    </source>
</evidence>